<dbReference type="Proteomes" id="UP000319894">
    <property type="component" value="Unassembled WGS sequence"/>
</dbReference>
<reference evidence="1 2" key="1">
    <citation type="submission" date="2018-06" db="EMBL/GenBank/DDBJ databases">
        <title>Natronomonas sp. F16-60 a new haloarchaeon isolated from a solar saltern of Isla Cristina, Huelva, Spain.</title>
        <authorList>
            <person name="Duran-Viseras A."/>
            <person name="Sanchez-Porro C."/>
            <person name="Ventosa A."/>
        </authorList>
    </citation>
    <scope>NUCLEOTIDE SEQUENCE [LARGE SCALE GENOMIC DNA]</scope>
    <source>
        <strain evidence="1 2">F16-60</strain>
    </source>
</reference>
<protein>
    <submittedName>
        <fullName evidence="1">Uncharacterized protein</fullName>
    </submittedName>
</protein>
<keyword evidence="2" id="KW-1185">Reference proteome</keyword>
<dbReference type="InParanoid" id="A0A554MUP8"/>
<name>A0A554MUP8_9EURY</name>
<comment type="caution">
    <text evidence="1">The sequence shown here is derived from an EMBL/GenBank/DDBJ whole genome shotgun (WGS) entry which is preliminary data.</text>
</comment>
<evidence type="ECO:0000313" key="1">
    <source>
        <dbReference type="EMBL" id="TSD08852.1"/>
    </source>
</evidence>
<evidence type="ECO:0000313" key="2">
    <source>
        <dbReference type="Proteomes" id="UP000319894"/>
    </source>
</evidence>
<proteinExistence type="predicted"/>
<organism evidence="1 2">
    <name type="scientific">Haloglomus irregulare</name>
    <dbReference type="NCBI Taxonomy" id="2234134"/>
    <lineage>
        <taxon>Archaea</taxon>
        <taxon>Methanobacteriati</taxon>
        <taxon>Methanobacteriota</taxon>
        <taxon>Stenosarchaea group</taxon>
        <taxon>Halobacteria</taxon>
        <taxon>Halobacteriales</taxon>
        <taxon>Natronomonadaceae</taxon>
        <taxon>Haloglomus</taxon>
    </lineage>
</organism>
<accession>A0A554MUP8</accession>
<dbReference type="EMBL" id="QMDX01000023">
    <property type="protein sequence ID" value="TSD08852.1"/>
    <property type="molecule type" value="Genomic_DNA"/>
</dbReference>
<sequence length="94" mass="9487">MASASSAAVVYSRCWSALTTAHCRSVASHSTPGTLEVDVLLGERAQANEHDRAVVGILGVSGVAAGGLHKGGLPNGREELLGGVGVGPVEPARW</sequence>
<gene>
    <name evidence="1" type="ORF">DP107_17895</name>
</gene>
<dbReference type="AlphaFoldDB" id="A0A554MUP8"/>